<keyword evidence="2" id="KW-1185">Reference proteome</keyword>
<evidence type="ECO:0000313" key="2">
    <source>
        <dbReference type="Proteomes" id="UP000828941"/>
    </source>
</evidence>
<evidence type="ECO:0000313" key="1">
    <source>
        <dbReference type="EMBL" id="KAI4324022.1"/>
    </source>
</evidence>
<organism evidence="1 2">
    <name type="scientific">Bauhinia variegata</name>
    <name type="common">Purple orchid tree</name>
    <name type="synonym">Phanera variegata</name>
    <dbReference type="NCBI Taxonomy" id="167791"/>
    <lineage>
        <taxon>Eukaryota</taxon>
        <taxon>Viridiplantae</taxon>
        <taxon>Streptophyta</taxon>
        <taxon>Embryophyta</taxon>
        <taxon>Tracheophyta</taxon>
        <taxon>Spermatophyta</taxon>
        <taxon>Magnoliopsida</taxon>
        <taxon>eudicotyledons</taxon>
        <taxon>Gunneridae</taxon>
        <taxon>Pentapetalae</taxon>
        <taxon>rosids</taxon>
        <taxon>fabids</taxon>
        <taxon>Fabales</taxon>
        <taxon>Fabaceae</taxon>
        <taxon>Cercidoideae</taxon>
        <taxon>Cercideae</taxon>
        <taxon>Bauhiniinae</taxon>
        <taxon>Bauhinia</taxon>
    </lineage>
</organism>
<dbReference type="Proteomes" id="UP000828941">
    <property type="component" value="Chromosome 9"/>
</dbReference>
<dbReference type="EMBL" id="CM039434">
    <property type="protein sequence ID" value="KAI4324022.1"/>
    <property type="molecule type" value="Genomic_DNA"/>
</dbReference>
<name>A0ACB9MJ05_BAUVA</name>
<gene>
    <name evidence="1" type="ORF">L6164_023590</name>
</gene>
<proteinExistence type="predicted"/>
<sequence>MVSNSDPDSVHSANLRYRPPHDVLLKPFRRGTVTVAGDTMHAMYPFLGQGGSAGLEDAIVLTRCLVETFHQTGGGQKDVKGIEMALDEYVKQRRMRLVWLTLQIYLTGLLFETSSLIGKFVCRILLAMLFRDPNGHHKYDSGGL</sequence>
<comment type="caution">
    <text evidence="1">The sequence shown here is derived from an EMBL/GenBank/DDBJ whole genome shotgun (WGS) entry which is preliminary data.</text>
</comment>
<reference evidence="1 2" key="1">
    <citation type="journal article" date="2022" name="DNA Res.">
        <title>Chromosomal-level genome assembly of the orchid tree Bauhinia variegata (Leguminosae; Cercidoideae) supports the allotetraploid origin hypothesis of Bauhinia.</title>
        <authorList>
            <person name="Zhong Y."/>
            <person name="Chen Y."/>
            <person name="Zheng D."/>
            <person name="Pang J."/>
            <person name="Liu Y."/>
            <person name="Luo S."/>
            <person name="Meng S."/>
            <person name="Qian L."/>
            <person name="Wei D."/>
            <person name="Dai S."/>
            <person name="Zhou R."/>
        </authorList>
    </citation>
    <scope>NUCLEOTIDE SEQUENCE [LARGE SCALE GENOMIC DNA]</scope>
    <source>
        <strain evidence="1">BV-YZ2020</strain>
    </source>
</reference>
<accession>A0ACB9MJ05</accession>
<protein>
    <submittedName>
        <fullName evidence="1">Uncharacterized protein</fullName>
    </submittedName>
</protein>